<dbReference type="EMBL" id="JBHTKH010000003">
    <property type="protein sequence ID" value="MFD1054054.1"/>
    <property type="molecule type" value="Genomic_DNA"/>
</dbReference>
<proteinExistence type="inferred from homology"/>
<evidence type="ECO:0000313" key="5">
    <source>
        <dbReference type="Proteomes" id="UP001597046"/>
    </source>
</evidence>
<dbReference type="PANTHER" id="PTHR44196:SF1">
    <property type="entry name" value="DEHYDROGENASE_REDUCTASE SDR FAMILY MEMBER 7B"/>
    <property type="match status" value="1"/>
</dbReference>
<evidence type="ECO:0000256" key="1">
    <source>
        <dbReference type="ARBA" id="ARBA00006484"/>
    </source>
</evidence>
<evidence type="ECO:0000313" key="4">
    <source>
        <dbReference type="EMBL" id="MFD1054054.1"/>
    </source>
</evidence>
<protein>
    <submittedName>
        <fullName evidence="4">SDR family NAD(P)-dependent oxidoreductase</fullName>
        <ecNumber evidence="4">1.-.-.-</ecNumber>
    </submittedName>
</protein>
<dbReference type="PROSITE" id="PS00061">
    <property type="entry name" value="ADH_SHORT"/>
    <property type="match status" value="1"/>
</dbReference>
<sequence>MPTALVTGAGQGLGRALAMALAARHWDLVVTARNRVALEDTVTRLREHGHRAVGVAGDVGDPAHRQEVAASVGELCGRAGLDLLVNNASSLGPVPLRPVLELTTDELARVFAVNVLAPHAFVSALLPSLLEARGAVVDVSSDAAVEHYETWGGYGASKAALDHITLTLAAEAPGIRAWSVDPGDMRTAMHQAAFPGEDISDRPLPEDVAVPALLTLLDARPPSGRYRAAEIIRSMGPGRAGTGS</sequence>
<dbReference type="SUPFAM" id="SSF51735">
    <property type="entry name" value="NAD(P)-binding Rossmann-fold domains"/>
    <property type="match status" value="1"/>
</dbReference>
<evidence type="ECO:0000256" key="3">
    <source>
        <dbReference type="RuleBase" id="RU000363"/>
    </source>
</evidence>
<comment type="similarity">
    <text evidence="1 3">Belongs to the short-chain dehydrogenases/reductases (SDR) family.</text>
</comment>
<dbReference type="InterPro" id="IPR020904">
    <property type="entry name" value="Sc_DH/Rdtase_CS"/>
</dbReference>
<dbReference type="Pfam" id="PF00106">
    <property type="entry name" value="adh_short"/>
    <property type="match status" value="1"/>
</dbReference>
<keyword evidence="2 4" id="KW-0560">Oxidoreductase</keyword>
<organism evidence="4 5">
    <name type="scientific">Terrabacter terrigena</name>
    <dbReference type="NCBI Taxonomy" id="574718"/>
    <lineage>
        <taxon>Bacteria</taxon>
        <taxon>Bacillati</taxon>
        <taxon>Actinomycetota</taxon>
        <taxon>Actinomycetes</taxon>
        <taxon>Micrococcales</taxon>
        <taxon>Intrasporangiaceae</taxon>
        <taxon>Terrabacter</taxon>
    </lineage>
</organism>
<keyword evidence="5" id="KW-1185">Reference proteome</keyword>
<dbReference type="PRINTS" id="PR00080">
    <property type="entry name" value="SDRFAMILY"/>
</dbReference>
<dbReference type="Proteomes" id="UP001597046">
    <property type="component" value="Unassembled WGS sequence"/>
</dbReference>
<gene>
    <name evidence="4" type="ORF">ACFQ2V_07040</name>
</gene>
<dbReference type="PRINTS" id="PR00081">
    <property type="entry name" value="GDHRDH"/>
</dbReference>
<dbReference type="InterPro" id="IPR002347">
    <property type="entry name" value="SDR_fam"/>
</dbReference>
<name>A0ABW3MXC4_9MICO</name>
<accession>A0ABW3MXC4</accession>
<dbReference type="CDD" id="cd05233">
    <property type="entry name" value="SDR_c"/>
    <property type="match status" value="1"/>
</dbReference>
<dbReference type="RefSeq" id="WP_386051947.1">
    <property type="nucleotide sequence ID" value="NZ_JBHTKH010000003.1"/>
</dbReference>
<evidence type="ECO:0000256" key="2">
    <source>
        <dbReference type="ARBA" id="ARBA00023002"/>
    </source>
</evidence>
<dbReference type="InterPro" id="IPR036291">
    <property type="entry name" value="NAD(P)-bd_dom_sf"/>
</dbReference>
<reference evidence="5" key="1">
    <citation type="journal article" date="2019" name="Int. J. Syst. Evol. Microbiol.">
        <title>The Global Catalogue of Microorganisms (GCM) 10K type strain sequencing project: providing services to taxonomists for standard genome sequencing and annotation.</title>
        <authorList>
            <consortium name="The Broad Institute Genomics Platform"/>
            <consortium name="The Broad Institute Genome Sequencing Center for Infectious Disease"/>
            <person name="Wu L."/>
            <person name="Ma J."/>
        </authorList>
    </citation>
    <scope>NUCLEOTIDE SEQUENCE [LARGE SCALE GENOMIC DNA]</scope>
    <source>
        <strain evidence="5">CCUG 57508</strain>
    </source>
</reference>
<dbReference type="Gene3D" id="3.40.50.720">
    <property type="entry name" value="NAD(P)-binding Rossmann-like Domain"/>
    <property type="match status" value="1"/>
</dbReference>
<comment type="caution">
    <text evidence="4">The sequence shown here is derived from an EMBL/GenBank/DDBJ whole genome shotgun (WGS) entry which is preliminary data.</text>
</comment>
<dbReference type="EC" id="1.-.-.-" evidence="4"/>
<dbReference type="GO" id="GO:0016491">
    <property type="term" value="F:oxidoreductase activity"/>
    <property type="evidence" value="ECO:0007669"/>
    <property type="project" value="UniProtKB-KW"/>
</dbReference>
<dbReference type="PANTHER" id="PTHR44196">
    <property type="entry name" value="DEHYDROGENASE/REDUCTASE SDR FAMILY MEMBER 7B"/>
    <property type="match status" value="1"/>
</dbReference>